<name>A0A6B0VLW1_9EURY</name>
<gene>
    <name evidence="1" type="ORF">GS429_08335</name>
</gene>
<dbReference type="RefSeq" id="WP_160064485.1">
    <property type="nucleotide sequence ID" value="NZ_WUYX01000027.1"/>
</dbReference>
<reference evidence="1 2" key="1">
    <citation type="submission" date="2020-01" db="EMBL/GenBank/DDBJ databases">
        <title>Natronorubrum sp. JWXQ-INN 674 isolated from Inner Mongolia Autonomous Region of China.</title>
        <authorList>
            <person name="Xue Q."/>
        </authorList>
    </citation>
    <scope>NUCLEOTIDE SEQUENCE [LARGE SCALE GENOMIC DNA]</scope>
    <source>
        <strain evidence="1 2">JWXQ-INN-674</strain>
    </source>
</reference>
<proteinExistence type="predicted"/>
<evidence type="ECO:0000313" key="2">
    <source>
        <dbReference type="Proteomes" id="UP000434101"/>
    </source>
</evidence>
<accession>A0A6B0VLW1</accession>
<dbReference type="AlphaFoldDB" id="A0A6B0VLW1"/>
<comment type="caution">
    <text evidence="1">The sequence shown here is derived from an EMBL/GenBank/DDBJ whole genome shotgun (WGS) entry which is preliminary data.</text>
</comment>
<dbReference type="Proteomes" id="UP000434101">
    <property type="component" value="Unassembled WGS sequence"/>
</dbReference>
<protein>
    <recommendedName>
        <fullName evidence="3">Phage head morphogenesis domain-containing protein</fullName>
    </recommendedName>
</protein>
<dbReference type="EMBL" id="WUYX01000027">
    <property type="protein sequence ID" value="MXV62067.1"/>
    <property type="molecule type" value="Genomic_DNA"/>
</dbReference>
<dbReference type="OrthoDB" id="326150at2157"/>
<organism evidence="1 2">
    <name type="scientific">Natronorubrum halalkaliphilum</name>
    <dbReference type="NCBI Taxonomy" id="2691917"/>
    <lineage>
        <taxon>Archaea</taxon>
        <taxon>Methanobacteriati</taxon>
        <taxon>Methanobacteriota</taxon>
        <taxon>Stenosarchaea group</taxon>
        <taxon>Halobacteria</taxon>
        <taxon>Halobacteriales</taxon>
        <taxon>Natrialbaceae</taxon>
        <taxon>Natronorubrum</taxon>
    </lineage>
</organism>
<evidence type="ECO:0000313" key="1">
    <source>
        <dbReference type="EMBL" id="MXV62067.1"/>
    </source>
</evidence>
<evidence type="ECO:0008006" key="3">
    <source>
        <dbReference type="Google" id="ProtNLM"/>
    </source>
</evidence>
<sequence>MGSLHPALDRHDAGCGCHACNLPSVTANEYAVEESGREDPTHTTTDVRELSRWIRGRIGEVDAAVREKILDEDAFGMGDSSYSEWSGLSDADKARRFSDWLDEQIESTVFTSEFEEKAERHLEHAVERGARDAHRELRDAGVDIGDADETLAQDNVQEAIGLGVVALAGRIRDEMDDFRGDTRQIITDGGLEVSRTQLVSDIVERGEVYKSNATADVAGEVVNQYNTTGQLSSYERVPDDVEIELNVEPEFVTAGDDAVCEFCQELARRDWTLEDAQEFHIPNDTHDYCRCRWRVTDVRTLEDL</sequence>
<keyword evidence="2" id="KW-1185">Reference proteome</keyword>